<dbReference type="InterPro" id="IPR007627">
    <property type="entry name" value="RNA_pol_sigma70_r2"/>
</dbReference>
<evidence type="ECO:0000256" key="1">
    <source>
        <dbReference type="ARBA" id="ARBA00010641"/>
    </source>
</evidence>
<reference evidence="8" key="1">
    <citation type="journal article" date="2009" name="Genome Biol.">
        <title>Genomic and genetic analyses of diversity and plant interactions of Pseudomonas fluorescens.</title>
        <authorList>
            <person name="Silby M.W."/>
            <person name="Cerdeno-Tarraga A.M."/>
            <person name="Vernikos G.S."/>
            <person name="Giddens S.R."/>
            <person name="Jackson R.W."/>
            <person name="Preston G.M."/>
            <person name="Zhang X.X."/>
            <person name="Moon C.D."/>
            <person name="Gehrig S.M."/>
            <person name="Godfrey S.A."/>
            <person name="Knight C.G."/>
            <person name="Malone J.G."/>
            <person name="Robinson Z."/>
            <person name="Spiers A.J."/>
            <person name="Harris S."/>
            <person name="Challis G.L."/>
            <person name="Yaxley A.M."/>
            <person name="Harris D."/>
            <person name="Seeger K."/>
            <person name="Murphy L."/>
            <person name="Rutter S."/>
            <person name="Squares R."/>
            <person name="Quail M.A."/>
            <person name="Saunders E."/>
            <person name="Mavromatis K."/>
            <person name="Brettin T.S."/>
            <person name="Bentley S.D."/>
            <person name="Hothersall J."/>
            <person name="Stephens E."/>
            <person name="Thomas C.M."/>
            <person name="Parkhill J."/>
            <person name="Levy S.B."/>
            <person name="Rainey P.B."/>
            <person name="Thomson N.R."/>
        </authorList>
    </citation>
    <scope>NUCLEOTIDE SEQUENCE [LARGE SCALE GENOMIC DNA]</scope>
    <source>
        <strain evidence="8">SBW25</strain>
    </source>
</reference>
<dbReference type="Gene3D" id="1.10.10.10">
    <property type="entry name" value="Winged helix-like DNA-binding domain superfamily/Winged helix DNA-binding domain"/>
    <property type="match status" value="1"/>
</dbReference>
<protein>
    <submittedName>
        <fullName evidence="7 8">Iron-related RNA polymerase sigma factor</fullName>
    </submittedName>
</protein>
<dbReference type="Gene3D" id="1.10.1740.10">
    <property type="match status" value="1"/>
</dbReference>
<evidence type="ECO:0000313" key="7">
    <source>
        <dbReference type="EMBL" id="CAI2800256.1"/>
    </source>
</evidence>
<feature type="domain" description="RNA polymerase sigma factor 70 region 4 type 2" evidence="6">
    <location>
        <begin position="113"/>
        <end position="165"/>
    </location>
</feature>
<comment type="similarity">
    <text evidence="1">Belongs to the sigma-70 factor family. ECF subfamily.</text>
</comment>
<gene>
    <name evidence="8" type="ordered locus">PFLU_6130</name>
</gene>
<dbReference type="EMBL" id="OV986001">
    <property type="protein sequence ID" value="CAI2800256.1"/>
    <property type="molecule type" value="Genomic_DNA"/>
</dbReference>
<reference evidence="7" key="2">
    <citation type="submission" date="2023-10" db="EMBL/GenBank/DDBJ databases">
        <authorList>
            <person name="Fortmann-Grote C."/>
        </authorList>
    </citation>
    <scope>NUCLEOTIDE SEQUENCE</scope>
    <source>
        <strain evidence="7">SBW25</strain>
    </source>
</reference>
<evidence type="ECO:0000259" key="6">
    <source>
        <dbReference type="Pfam" id="PF08281"/>
    </source>
</evidence>
<dbReference type="SUPFAM" id="SSF88946">
    <property type="entry name" value="Sigma2 domain of RNA polymerase sigma factors"/>
    <property type="match status" value="1"/>
</dbReference>
<dbReference type="PANTHER" id="PTHR43133">
    <property type="entry name" value="RNA POLYMERASE ECF-TYPE SIGMA FACTO"/>
    <property type="match status" value="1"/>
</dbReference>
<evidence type="ECO:0000256" key="3">
    <source>
        <dbReference type="ARBA" id="ARBA00023082"/>
    </source>
</evidence>
<dbReference type="GO" id="GO:0003677">
    <property type="term" value="F:DNA binding"/>
    <property type="evidence" value="ECO:0007669"/>
    <property type="project" value="InterPro"/>
</dbReference>
<evidence type="ECO:0000259" key="5">
    <source>
        <dbReference type="Pfam" id="PF04542"/>
    </source>
</evidence>
<evidence type="ECO:0000256" key="4">
    <source>
        <dbReference type="ARBA" id="ARBA00023163"/>
    </source>
</evidence>
<keyword evidence="4" id="KW-0804">Transcription</keyword>
<feature type="domain" description="RNA polymerase sigma-70 region 2" evidence="5">
    <location>
        <begin position="17"/>
        <end position="82"/>
    </location>
</feature>
<dbReference type="NCBIfam" id="NF009180">
    <property type="entry name" value="PRK12528.1"/>
    <property type="match status" value="1"/>
</dbReference>
<dbReference type="InterPro" id="IPR013324">
    <property type="entry name" value="RNA_pol_sigma_r3/r4-like"/>
</dbReference>
<dbReference type="Pfam" id="PF04542">
    <property type="entry name" value="Sigma70_r2"/>
    <property type="match status" value="1"/>
</dbReference>
<dbReference type="Pfam" id="PF08281">
    <property type="entry name" value="Sigma70_r4_2"/>
    <property type="match status" value="1"/>
</dbReference>
<name>C3K1F8_PSEFS</name>
<dbReference type="eggNOG" id="COG1595">
    <property type="taxonomic scope" value="Bacteria"/>
</dbReference>
<dbReference type="PANTHER" id="PTHR43133:SF63">
    <property type="entry name" value="RNA POLYMERASE SIGMA FACTOR FECI-RELATED"/>
    <property type="match status" value="1"/>
</dbReference>
<dbReference type="InterPro" id="IPR036388">
    <property type="entry name" value="WH-like_DNA-bd_sf"/>
</dbReference>
<dbReference type="AlphaFoldDB" id="C3K1F8"/>
<sequence length="172" mass="19240">MSCPMSPSSHTAAVQNIYEQHHSWLHGWLKGKLHNACDAADVAHDTFVRILGGRHAAQIVEPRDYLATIARGLVIDRYRRHAIEQAYKQTLAERPEANAISEEDKAIILETLVAVDKALSALGERARRIFMLSQIEGLTYQQIADQLQVSLTTVKKHMIRALTECSLIMASL</sequence>
<dbReference type="GO" id="GO:0016987">
    <property type="term" value="F:sigma factor activity"/>
    <property type="evidence" value="ECO:0007669"/>
    <property type="project" value="UniProtKB-KW"/>
</dbReference>
<proteinExistence type="inferred from homology"/>
<keyword evidence="3" id="KW-0731">Sigma factor</keyword>
<dbReference type="GO" id="GO:0006352">
    <property type="term" value="P:DNA-templated transcription initiation"/>
    <property type="evidence" value="ECO:0007669"/>
    <property type="project" value="InterPro"/>
</dbReference>
<accession>C3K1F8</accession>
<keyword evidence="2" id="KW-0805">Transcription regulation</keyword>
<evidence type="ECO:0000313" key="8">
    <source>
        <dbReference type="EMBL" id="CAY53745.1"/>
    </source>
</evidence>
<dbReference type="InterPro" id="IPR014284">
    <property type="entry name" value="RNA_pol_sigma-70_dom"/>
</dbReference>
<dbReference type="InterPro" id="IPR013249">
    <property type="entry name" value="RNA_pol_sigma70_r4_t2"/>
</dbReference>
<dbReference type="Proteomes" id="UP001152918">
    <property type="component" value="Chromosome"/>
</dbReference>
<evidence type="ECO:0000256" key="2">
    <source>
        <dbReference type="ARBA" id="ARBA00023015"/>
    </source>
</evidence>
<dbReference type="InterPro" id="IPR013325">
    <property type="entry name" value="RNA_pol_sigma_r2"/>
</dbReference>
<dbReference type="NCBIfam" id="TIGR02937">
    <property type="entry name" value="sigma70-ECF"/>
    <property type="match status" value="1"/>
</dbReference>
<dbReference type="HOGENOM" id="CLU_047691_12_1_6"/>
<dbReference type="InterPro" id="IPR039425">
    <property type="entry name" value="RNA_pol_sigma-70-like"/>
</dbReference>
<dbReference type="KEGG" id="pfs:PFLU_6130"/>
<dbReference type="EMBL" id="AM181176">
    <property type="protein sequence ID" value="CAY53745.1"/>
    <property type="molecule type" value="Genomic_DNA"/>
</dbReference>
<dbReference type="CDD" id="cd06171">
    <property type="entry name" value="Sigma70_r4"/>
    <property type="match status" value="1"/>
</dbReference>
<dbReference type="SUPFAM" id="SSF88659">
    <property type="entry name" value="Sigma3 and sigma4 domains of RNA polymerase sigma factors"/>
    <property type="match status" value="1"/>
</dbReference>
<organism evidence="8">
    <name type="scientific">Pseudomonas fluorescens (strain SBW25)</name>
    <dbReference type="NCBI Taxonomy" id="216595"/>
    <lineage>
        <taxon>Bacteria</taxon>
        <taxon>Pseudomonadati</taxon>
        <taxon>Pseudomonadota</taxon>
        <taxon>Gammaproteobacteria</taxon>
        <taxon>Pseudomonadales</taxon>
        <taxon>Pseudomonadaceae</taxon>
        <taxon>Pseudomonas</taxon>
    </lineage>
</organism>